<proteinExistence type="predicted"/>
<organism evidence="2 3">
    <name type="scientific">Aspergillus tanneri</name>
    <dbReference type="NCBI Taxonomy" id="1220188"/>
    <lineage>
        <taxon>Eukaryota</taxon>
        <taxon>Fungi</taxon>
        <taxon>Dikarya</taxon>
        <taxon>Ascomycota</taxon>
        <taxon>Pezizomycotina</taxon>
        <taxon>Eurotiomycetes</taxon>
        <taxon>Eurotiomycetidae</taxon>
        <taxon>Eurotiales</taxon>
        <taxon>Aspergillaceae</taxon>
        <taxon>Aspergillus</taxon>
        <taxon>Aspergillus subgen. Circumdati</taxon>
    </lineage>
</organism>
<gene>
    <name evidence="2" type="ORF">ATNIH1004_009333</name>
</gene>
<feature type="compositionally biased region" description="Basic and acidic residues" evidence="1">
    <location>
        <begin position="1"/>
        <end position="49"/>
    </location>
</feature>
<reference evidence="2 3" key="1">
    <citation type="submission" date="2019-08" db="EMBL/GenBank/DDBJ databases">
        <title>The genome sequence of a newly discovered highly antifungal drug resistant Aspergillus species, Aspergillus tanneri NIH 1004.</title>
        <authorList>
            <person name="Mounaud S."/>
            <person name="Singh I."/>
            <person name="Joardar V."/>
            <person name="Pakala S."/>
            <person name="Pakala S."/>
            <person name="Venepally P."/>
            <person name="Chung J.K."/>
            <person name="Losada L."/>
            <person name="Nierman W.C."/>
        </authorList>
    </citation>
    <scope>NUCLEOTIDE SEQUENCE [LARGE SCALE GENOMIC DNA]</scope>
    <source>
        <strain evidence="2 3">NIH1004</strain>
    </source>
</reference>
<dbReference type="Proteomes" id="UP000324241">
    <property type="component" value="Unassembled WGS sequence"/>
</dbReference>
<dbReference type="EMBL" id="QUQM01000006">
    <property type="protein sequence ID" value="KAA8645116.1"/>
    <property type="molecule type" value="Genomic_DNA"/>
</dbReference>
<dbReference type="InterPro" id="IPR029063">
    <property type="entry name" value="SAM-dependent_MTases_sf"/>
</dbReference>
<dbReference type="RefSeq" id="XP_033424477.1">
    <property type="nucleotide sequence ID" value="XM_033573925.1"/>
</dbReference>
<dbReference type="SUPFAM" id="SSF53335">
    <property type="entry name" value="S-adenosyl-L-methionine-dependent methyltransferases"/>
    <property type="match status" value="1"/>
</dbReference>
<dbReference type="PANTHER" id="PTHR43591:SF31">
    <property type="entry name" value="LAEA-LIKE, PUTATIVE (AFU_ORTHOLOGUE AFUA_8G01930)-RELATED"/>
    <property type="match status" value="1"/>
</dbReference>
<dbReference type="OrthoDB" id="2013972at2759"/>
<protein>
    <recommendedName>
        <fullName evidence="4">Methyltransferase</fullName>
    </recommendedName>
</protein>
<evidence type="ECO:0000256" key="1">
    <source>
        <dbReference type="SAM" id="MobiDB-lite"/>
    </source>
</evidence>
<dbReference type="PANTHER" id="PTHR43591">
    <property type="entry name" value="METHYLTRANSFERASE"/>
    <property type="match status" value="1"/>
</dbReference>
<dbReference type="AlphaFoldDB" id="A0A5M9MH52"/>
<dbReference type="Gene3D" id="3.40.50.150">
    <property type="entry name" value="Vaccinia Virus protein VP39"/>
    <property type="match status" value="1"/>
</dbReference>
<feature type="region of interest" description="Disordered" evidence="1">
    <location>
        <begin position="1"/>
        <end position="64"/>
    </location>
</feature>
<sequence length="389" mass="44827">MTADEEERRTPASPRAEPERPQPERHESERPEPEHPQPELHQQEEHDPAFIEPEDFDDGDSVYAGSLGDASYTTSITSSAMNYQYENGRRYHSYHEGTYLLPNDEQEQDRLDLSHHIYRMLLKGELCRAPVNNPARVLDIGTGTGIWAIDFADAHPESLVIGNDLSPIQPSWIPPNCRFEIDDFEQNWSYSQPFDYIHGRELEGCIGDHDRLFRQAYENLNPNGYFEIASLEVNTYSDDETHLRAPCLLEGVKNMHAASKMYGKDMTTVVHWKEKMEKAGFVNVREDIYKVRSLPFAEAYVLRMYQVPQSPWPKDPKLKDVGRYHQVNMFEALGPYCYALFTRVLGWERVEIEALVAGMRNELRDLSNHLYSKVHIVYGQKPESASAST</sequence>
<evidence type="ECO:0000313" key="3">
    <source>
        <dbReference type="Proteomes" id="UP000324241"/>
    </source>
</evidence>
<dbReference type="Pfam" id="PF13489">
    <property type="entry name" value="Methyltransf_23"/>
    <property type="match status" value="1"/>
</dbReference>
<dbReference type="GO" id="GO:0008168">
    <property type="term" value="F:methyltransferase activity"/>
    <property type="evidence" value="ECO:0007669"/>
    <property type="project" value="TreeGrafter"/>
</dbReference>
<name>A0A5M9MH52_9EURO</name>
<dbReference type="GeneID" id="54332035"/>
<evidence type="ECO:0008006" key="4">
    <source>
        <dbReference type="Google" id="ProtNLM"/>
    </source>
</evidence>
<dbReference type="CDD" id="cd02440">
    <property type="entry name" value="AdoMet_MTases"/>
    <property type="match status" value="1"/>
</dbReference>
<accession>A0A5M9MH52</accession>
<comment type="caution">
    <text evidence="2">The sequence shown here is derived from an EMBL/GenBank/DDBJ whole genome shotgun (WGS) entry which is preliminary data.</text>
</comment>
<dbReference type="VEuPathDB" id="FungiDB:EYZ11_010194"/>
<evidence type="ECO:0000313" key="2">
    <source>
        <dbReference type="EMBL" id="KAA8645116.1"/>
    </source>
</evidence>